<comment type="subcellular location">
    <subcellularLocation>
        <location evidence="1">Membrane</location>
        <topology evidence="1">Multi-pass membrane protein</topology>
    </subcellularLocation>
</comment>
<dbReference type="EMBL" id="MCOG01000237">
    <property type="protein sequence ID" value="ORY23167.1"/>
    <property type="molecule type" value="Genomic_DNA"/>
</dbReference>
<feature type="region of interest" description="Disordered" evidence="5">
    <location>
        <begin position="372"/>
        <end position="393"/>
    </location>
</feature>
<gene>
    <name evidence="9" type="ORF">LY90DRAFT_515162</name>
</gene>
<feature type="transmembrane region" description="Helical" evidence="6">
    <location>
        <begin position="587"/>
        <end position="607"/>
    </location>
</feature>
<evidence type="ECO:0000256" key="4">
    <source>
        <dbReference type="ARBA" id="ARBA00023136"/>
    </source>
</evidence>
<dbReference type="GO" id="GO:0004930">
    <property type="term" value="F:G protein-coupled receptor activity"/>
    <property type="evidence" value="ECO:0007669"/>
    <property type="project" value="InterPro"/>
</dbReference>
<accession>A0A1Y2ALS1</accession>
<proteinExistence type="predicted"/>
<feature type="transmembrane region" description="Helical" evidence="6">
    <location>
        <begin position="477"/>
        <end position="497"/>
    </location>
</feature>
<feature type="transmembrane region" description="Helical" evidence="6">
    <location>
        <begin position="518"/>
        <end position="540"/>
    </location>
</feature>
<dbReference type="GO" id="GO:0016020">
    <property type="term" value="C:membrane"/>
    <property type="evidence" value="ECO:0007669"/>
    <property type="project" value="UniProtKB-SubCell"/>
</dbReference>
<feature type="compositionally biased region" description="Basic and acidic residues" evidence="5">
    <location>
        <begin position="716"/>
        <end position="732"/>
    </location>
</feature>
<keyword evidence="3 6" id="KW-1133">Transmembrane helix</keyword>
<name>A0A1Y2ALS1_9FUNG</name>
<reference evidence="9 10" key="1">
    <citation type="submission" date="2016-08" db="EMBL/GenBank/DDBJ databases">
        <title>A Parts List for Fungal Cellulosomes Revealed by Comparative Genomics.</title>
        <authorList>
            <consortium name="DOE Joint Genome Institute"/>
            <person name="Haitjema C.H."/>
            <person name="Gilmore S.P."/>
            <person name="Henske J.K."/>
            <person name="Solomon K.V."/>
            <person name="De Groot R."/>
            <person name="Kuo A."/>
            <person name="Mondo S.J."/>
            <person name="Salamov A.A."/>
            <person name="Labutti K."/>
            <person name="Zhao Z."/>
            <person name="Chiniquy J."/>
            <person name="Barry K."/>
            <person name="Brewer H.M."/>
            <person name="Purvine S.O."/>
            <person name="Wright A.T."/>
            <person name="Boxma B."/>
            <person name="Van Alen T."/>
            <person name="Hackstein J.H."/>
            <person name="Baker S.E."/>
            <person name="Grigoriev I.V."/>
            <person name="O'Malley M.A."/>
        </authorList>
    </citation>
    <scope>NUCLEOTIDE SEQUENCE [LARGE SCALE GENOMIC DNA]</scope>
    <source>
        <strain evidence="9 10">G1</strain>
    </source>
</reference>
<feature type="chain" id="PRO_5012056266" description="G-protein coupled receptors family 3 profile domain-containing protein" evidence="7">
    <location>
        <begin position="23"/>
        <end position="768"/>
    </location>
</feature>
<evidence type="ECO:0000256" key="1">
    <source>
        <dbReference type="ARBA" id="ARBA00004141"/>
    </source>
</evidence>
<keyword evidence="7" id="KW-0732">Signal</keyword>
<keyword evidence="10" id="KW-1185">Reference proteome</keyword>
<feature type="signal peptide" evidence="7">
    <location>
        <begin position="1"/>
        <end position="22"/>
    </location>
</feature>
<feature type="region of interest" description="Disordered" evidence="5">
    <location>
        <begin position="716"/>
        <end position="740"/>
    </location>
</feature>
<keyword evidence="4 6" id="KW-0472">Membrane</keyword>
<sequence length="768" mass="89338">MKYYINITIFLIIILYSIKVNTVEEDKTIHILMNRPGIEDSLYLESYNKLMNDYVSRQKNDYPTLSKYKLEFSYCILNSNDKLPLLEMYQLQKSPFSLDIEYARYLKCIVNELNNSKFDMIIMNDQLLYSDISYIQNYIIESTYDFLNIEQFLIDFNNFKVDEKKIQHHASQFFHSDYIENIGLIAPRAMLNDDLSFNYTEMSIGLSDSETLIDHFVEYVGSKYGIPTEKDSTYFDKFFKSNSNDLYDSFRRHVLSETGGNINKILDTSVENAYQSFINREKNIFKGKASYYPIINHETNGNIMVTPLSKDISVLTGKYITINKASTKMMDDLILIALELTSKEMQLFRAREFGSLPTFDIANINSKNSQSLQVSNQSINKDNNENGNHSSNNINNNNNIYSMISSEIFDIYKALKPIDIKKFFYKDKFSANYMEIRFVLPEALKVCLRENNNDMIISVFSNLLEIKESTFYSDNPVLLLSIFIVILAVALLLFTAVKIYTLRKHPILIPISPRLTNLIIIGISLNILFPCFNVIIKNYFHCRMYLVLKFLISNLIFLPILAMTFRTFYIFNNSSVVNGKKLNDKRLLIFIGIVLIGLFLTAFIISLDDKFYLRTTGTLLKDRIFWCYYDNSNHYNIFTSIYYVLIVTFLVFFGAFALYIVGSLCSVYILVGSKLTYIRKHPNENENTFSNKNNLNISDFIPSNIKELKNKDFLSKRETKKSKSDNHEKSSSTEDEYDHITNDPNNYFFNKTLENLSRNVNDNSISPS</sequence>
<dbReference type="STRING" id="1754190.A0A1Y2ALS1"/>
<dbReference type="Pfam" id="PF00003">
    <property type="entry name" value="7tm_3"/>
    <property type="match status" value="1"/>
</dbReference>
<feature type="transmembrane region" description="Helical" evidence="6">
    <location>
        <begin position="546"/>
        <end position="566"/>
    </location>
</feature>
<organism evidence="9 10">
    <name type="scientific">Neocallimastix californiae</name>
    <dbReference type="NCBI Taxonomy" id="1754190"/>
    <lineage>
        <taxon>Eukaryota</taxon>
        <taxon>Fungi</taxon>
        <taxon>Fungi incertae sedis</taxon>
        <taxon>Chytridiomycota</taxon>
        <taxon>Chytridiomycota incertae sedis</taxon>
        <taxon>Neocallimastigomycetes</taxon>
        <taxon>Neocallimastigales</taxon>
        <taxon>Neocallimastigaceae</taxon>
        <taxon>Neocallimastix</taxon>
    </lineage>
</organism>
<keyword evidence="2 6" id="KW-0812">Transmembrane</keyword>
<feature type="domain" description="G-protein coupled receptors family 3 profile" evidence="8">
    <location>
        <begin position="479"/>
        <end position="656"/>
    </location>
</feature>
<evidence type="ECO:0000259" key="8">
    <source>
        <dbReference type="Pfam" id="PF00003"/>
    </source>
</evidence>
<evidence type="ECO:0000256" key="7">
    <source>
        <dbReference type="SAM" id="SignalP"/>
    </source>
</evidence>
<evidence type="ECO:0000256" key="6">
    <source>
        <dbReference type="SAM" id="Phobius"/>
    </source>
</evidence>
<evidence type="ECO:0000313" key="10">
    <source>
        <dbReference type="Proteomes" id="UP000193920"/>
    </source>
</evidence>
<evidence type="ECO:0000256" key="3">
    <source>
        <dbReference type="ARBA" id="ARBA00022989"/>
    </source>
</evidence>
<evidence type="ECO:0000256" key="2">
    <source>
        <dbReference type="ARBA" id="ARBA00022692"/>
    </source>
</evidence>
<protein>
    <recommendedName>
        <fullName evidence="8">G-protein coupled receptors family 3 profile domain-containing protein</fullName>
    </recommendedName>
</protein>
<evidence type="ECO:0000256" key="5">
    <source>
        <dbReference type="SAM" id="MobiDB-lite"/>
    </source>
</evidence>
<evidence type="ECO:0000313" key="9">
    <source>
        <dbReference type="EMBL" id="ORY23167.1"/>
    </source>
</evidence>
<feature type="transmembrane region" description="Helical" evidence="6">
    <location>
        <begin position="641"/>
        <end position="671"/>
    </location>
</feature>
<dbReference type="AlphaFoldDB" id="A0A1Y2ALS1"/>
<dbReference type="InterPro" id="IPR017978">
    <property type="entry name" value="GPCR_3_C"/>
</dbReference>
<comment type="caution">
    <text evidence="9">The sequence shown here is derived from an EMBL/GenBank/DDBJ whole genome shotgun (WGS) entry which is preliminary data.</text>
</comment>
<dbReference type="Proteomes" id="UP000193920">
    <property type="component" value="Unassembled WGS sequence"/>
</dbReference>